<evidence type="ECO:0000313" key="1">
    <source>
        <dbReference type="EMBL" id="OMJ20967.1"/>
    </source>
</evidence>
<protein>
    <submittedName>
        <fullName evidence="1">Uncharacterized protein</fullName>
    </submittedName>
</protein>
<proteinExistence type="predicted"/>
<gene>
    <name evidence="1" type="ORF">AYI70_g3768</name>
</gene>
<dbReference type="EMBL" id="LSSN01001116">
    <property type="protein sequence ID" value="OMJ20967.1"/>
    <property type="molecule type" value="Genomic_DNA"/>
</dbReference>
<reference evidence="1 2" key="1">
    <citation type="submission" date="2017-01" db="EMBL/GenBank/DDBJ databases">
        <authorList>
            <person name="Mah S.A."/>
            <person name="Swanson W.J."/>
            <person name="Moy G.W."/>
            <person name="Vacquier V.D."/>
        </authorList>
    </citation>
    <scope>NUCLEOTIDE SEQUENCE [LARGE SCALE GENOMIC DNA]</scope>
    <source>
        <strain evidence="1 2">GSMNP</strain>
    </source>
</reference>
<feature type="non-terminal residue" evidence="1">
    <location>
        <position position="351"/>
    </location>
</feature>
<comment type="caution">
    <text evidence="1">The sequence shown here is derived from an EMBL/GenBank/DDBJ whole genome shotgun (WGS) entry which is preliminary data.</text>
</comment>
<evidence type="ECO:0000313" key="2">
    <source>
        <dbReference type="Proteomes" id="UP000187283"/>
    </source>
</evidence>
<keyword evidence="2" id="KW-1185">Reference proteome</keyword>
<name>A0A1R1Y1Y3_9FUNG</name>
<dbReference type="AlphaFoldDB" id="A0A1R1Y1Y3"/>
<dbReference type="Proteomes" id="UP000187283">
    <property type="component" value="Unassembled WGS sequence"/>
</dbReference>
<accession>A0A1R1Y1Y3</accession>
<sequence length="351" mass="38850">MKALIVVSIIANYSIKVKANLSTYVESTLIQNSIYSIDHSINNLDETGLSHTSAVVDHNSGSSSFSLESSSVFINSHSINEIEDLLDNSFEDSRTQRIGESHNGYTVIYDNIPPTETLSEVNFANSKSNSSKNFISAIGIENKSTTFLENTDNSVNQASVNFDVYNGNRKSSNLDYRLSSSISSNDKKEISNQEILEETTKIPNGYLGNYSSSYAIMISDHQLEINLESEASLHNKDDNTTATAIYNIYSDVEFHETQNTSSDISYDLESSNPEIITESVLSTANKTKIEAQALSQISVNIEEKTSNYNKSYPVSNPNIIGSIFNSTPKEFPTGTRKESLNNTYHELILTK</sequence>
<organism evidence="1 2">
    <name type="scientific">Smittium culicis</name>
    <dbReference type="NCBI Taxonomy" id="133412"/>
    <lineage>
        <taxon>Eukaryota</taxon>
        <taxon>Fungi</taxon>
        <taxon>Fungi incertae sedis</taxon>
        <taxon>Zoopagomycota</taxon>
        <taxon>Kickxellomycotina</taxon>
        <taxon>Harpellomycetes</taxon>
        <taxon>Harpellales</taxon>
        <taxon>Legeriomycetaceae</taxon>
        <taxon>Smittium</taxon>
    </lineage>
</organism>